<evidence type="ECO:0000313" key="2">
    <source>
        <dbReference type="Proteomes" id="UP000014062"/>
    </source>
</evidence>
<proteinExistence type="predicted"/>
<organism evidence="1 2">
    <name type="scientific">Streptomyces lividans 1326</name>
    <dbReference type="NCBI Taxonomy" id="1200984"/>
    <lineage>
        <taxon>Bacteria</taxon>
        <taxon>Bacillati</taxon>
        <taxon>Actinomycetota</taxon>
        <taxon>Actinomycetes</taxon>
        <taxon>Kitasatosporales</taxon>
        <taxon>Streptomycetaceae</taxon>
        <taxon>Streptomyces</taxon>
    </lineage>
</organism>
<dbReference type="AlphaFoldDB" id="A0A7U9H8F8"/>
<name>A0A7U9H8F8_STRLI</name>
<dbReference type="EMBL" id="CM001889">
    <property type="protein sequence ID" value="EOY44904.1"/>
    <property type="molecule type" value="Genomic_DNA"/>
</dbReference>
<reference evidence="2" key="1">
    <citation type="journal article" date="2013" name="Genome Biol. Evol.">
        <title>The genome sequence of Streptomyces lividans 66 reveals a novel tRNA-dependent peptide biosynthetic system within a metal-related genomic island.</title>
        <authorList>
            <person name="Cruz-Morales P."/>
            <person name="Vijgenboom E."/>
            <person name="Iruegas-Bocardo F."/>
            <person name="Girard G."/>
            <person name="Yanez-Guerra L.A."/>
            <person name="Ramos-Aboites H.E."/>
            <person name="Pernodet J.L."/>
            <person name="Anne J."/>
            <person name="van Wezel G.P."/>
            <person name="Barona-Gomez F."/>
        </authorList>
    </citation>
    <scope>NUCLEOTIDE SEQUENCE [LARGE SCALE GENOMIC DNA]</scope>
    <source>
        <strain evidence="2">1326</strain>
    </source>
</reference>
<sequence length="39" mass="4276">MLDGPHEAERGTWPVLWSEHSGVNQHRLLAVPFAAPPTA</sequence>
<dbReference type="Proteomes" id="UP000014062">
    <property type="component" value="Chromosome"/>
</dbReference>
<protein>
    <submittedName>
        <fullName evidence="1">Uncharacterized protein</fullName>
    </submittedName>
</protein>
<evidence type="ECO:0000313" key="1">
    <source>
        <dbReference type="EMBL" id="EOY44904.1"/>
    </source>
</evidence>
<gene>
    <name evidence="1" type="ORF">SLI_0185</name>
</gene>
<accession>A0A7U9H8F8</accession>